<feature type="compositionally biased region" description="Polar residues" evidence="1">
    <location>
        <begin position="37"/>
        <end position="47"/>
    </location>
</feature>
<evidence type="ECO:0000313" key="3">
    <source>
        <dbReference type="EMBL" id="RKP39620.1"/>
    </source>
</evidence>
<feature type="region of interest" description="Disordered" evidence="1">
    <location>
        <begin position="24"/>
        <end position="72"/>
    </location>
</feature>
<dbReference type="AlphaFoldDB" id="A0A4Q0A330"/>
<keyword evidence="2" id="KW-0732">Signal</keyword>
<sequence length="379" mass="42129">MLRVHCISLVLALLTAGSSLAQPVHHQKTPNEPQLVHPSNSAPSSELSDPRLPLPCPGNDDQNPGRLNLGNLEPSQLKDKRIQARAFECFRDNAMNLVPLFYWAVSQDNHEPLLEKVTEAILASDDFGNVFGRLMGPQNGQMWINQQLRTKTTHTVPFKKSHIGRFLRFHPLEFAVSRGLEDPVLRIWSHAMQHQLIPQLSIPHMAGPVRAYFEAAYRSLFKVAVVYDLGTFAHTLSQSLAYGQAPFPQGGGVLGSQAPFHTVMNLWAVQGNRAKVVEQLASPEFCRYYIVGTLMDSMARAGWAFTHRVFGKVLELNGYYNIPTYSAVVAAATSDHVRLDTEKLFLPASYQAPENPDSEEGHTSIVNFLEITEVVASHS</sequence>
<name>A0A4Q0A330_9FUNG</name>
<dbReference type="Proteomes" id="UP000268162">
    <property type="component" value="Unassembled WGS sequence"/>
</dbReference>
<evidence type="ECO:0000256" key="1">
    <source>
        <dbReference type="SAM" id="MobiDB-lite"/>
    </source>
</evidence>
<proteinExistence type="predicted"/>
<evidence type="ECO:0000313" key="4">
    <source>
        <dbReference type="Proteomes" id="UP000268162"/>
    </source>
</evidence>
<evidence type="ECO:0000256" key="2">
    <source>
        <dbReference type="SAM" id="SignalP"/>
    </source>
</evidence>
<gene>
    <name evidence="3" type="ORF">BJ085DRAFT_30673</name>
</gene>
<protein>
    <submittedName>
        <fullName evidence="3">Uncharacterized protein</fullName>
    </submittedName>
</protein>
<reference evidence="4" key="1">
    <citation type="journal article" date="2018" name="Nat. Microbiol.">
        <title>Leveraging single-cell genomics to expand the fungal tree of life.</title>
        <authorList>
            <person name="Ahrendt S.R."/>
            <person name="Quandt C.A."/>
            <person name="Ciobanu D."/>
            <person name="Clum A."/>
            <person name="Salamov A."/>
            <person name="Andreopoulos B."/>
            <person name="Cheng J.F."/>
            <person name="Woyke T."/>
            <person name="Pelin A."/>
            <person name="Henrissat B."/>
            <person name="Reynolds N.K."/>
            <person name="Benny G.L."/>
            <person name="Smith M.E."/>
            <person name="James T.Y."/>
            <person name="Grigoriev I.V."/>
        </authorList>
    </citation>
    <scope>NUCLEOTIDE SEQUENCE [LARGE SCALE GENOMIC DNA]</scope>
    <source>
        <strain evidence="4">RSA 468</strain>
    </source>
</reference>
<feature type="chain" id="PRO_5020443458" evidence="2">
    <location>
        <begin position="22"/>
        <end position="379"/>
    </location>
</feature>
<dbReference type="EMBL" id="ML002257">
    <property type="protein sequence ID" value="RKP39620.1"/>
    <property type="molecule type" value="Genomic_DNA"/>
</dbReference>
<keyword evidence="4" id="KW-1185">Reference proteome</keyword>
<organism evidence="3 4">
    <name type="scientific">Dimargaris cristalligena</name>
    <dbReference type="NCBI Taxonomy" id="215637"/>
    <lineage>
        <taxon>Eukaryota</taxon>
        <taxon>Fungi</taxon>
        <taxon>Fungi incertae sedis</taxon>
        <taxon>Zoopagomycota</taxon>
        <taxon>Kickxellomycotina</taxon>
        <taxon>Dimargaritomycetes</taxon>
        <taxon>Dimargaritales</taxon>
        <taxon>Dimargaritaceae</taxon>
        <taxon>Dimargaris</taxon>
    </lineage>
</organism>
<feature type="signal peptide" evidence="2">
    <location>
        <begin position="1"/>
        <end position="21"/>
    </location>
</feature>
<accession>A0A4Q0A330</accession>